<sequence>MAGSSDSIGDDDWRLDSGVWCDEKTVGNVREPGGMGPPPLPGASTGLTSNINWCDAEARLIEVAPQDGSSRRVVLWKGVEKPRSLVLEPRRGYMYMDRVASDSIPYQPWPGAHIRPGDETPLLDGKKRQILVAS</sequence>
<proteinExistence type="predicted"/>
<dbReference type="PANTHER" id="PTHR46513">
    <property type="entry name" value="VITELLOGENIN RECEPTOR-LIKE PROTEIN-RELATED-RELATED"/>
    <property type="match status" value="1"/>
</dbReference>
<dbReference type="PhylomeDB" id="B4GWC4"/>
<dbReference type="Proteomes" id="UP000008744">
    <property type="component" value="Unassembled WGS sequence"/>
</dbReference>
<evidence type="ECO:0000313" key="6">
    <source>
        <dbReference type="Proteomes" id="UP000008744"/>
    </source>
</evidence>
<dbReference type="InterPro" id="IPR050778">
    <property type="entry name" value="Cueball_EGF_LRP_Nidogen"/>
</dbReference>
<protein>
    <submittedName>
        <fullName evidence="5">GL16531</fullName>
    </submittedName>
</protein>
<evidence type="ECO:0000256" key="1">
    <source>
        <dbReference type="ARBA" id="ARBA00022536"/>
    </source>
</evidence>
<dbReference type="KEGG" id="dpe:6597825"/>
<dbReference type="PROSITE" id="PS51120">
    <property type="entry name" value="LDLRB"/>
    <property type="match status" value="1"/>
</dbReference>
<dbReference type="HOGENOM" id="CLU_1898405_0_0_1"/>
<evidence type="ECO:0000256" key="4">
    <source>
        <dbReference type="SAM" id="MobiDB-lite"/>
    </source>
</evidence>
<dbReference type="EMBL" id="CH479194">
    <property type="protein sequence ID" value="EDW27008.1"/>
    <property type="molecule type" value="Genomic_DNA"/>
</dbReference>
<dbReference type="PANTHER" id="PTHR46513:SF44">
    <property type="entry name" value="LDL RECEPTOR RELATED PROTEIN 4"/>
    <property type="match status" value="1"/>
</dbReference>
<dbReference type="Gene3D" id="2.120.10.30">
    <property type="entry name" value="TolB, C-terminal domain"/>
    <property type="match status" value="1"/>
</dbReference>
<keyword evidence="2" id="KW-0677">Repeat</keyword>
<keyword evidence="1" id="KW-0245">EGF-like domain</keyword>
<name>B4GWC4_DROPE</name>
<evidence type="ECO:0000256" key="2">
    <source>
        <dbReference type="ARBA" id="ARBA00022737"/>
    </source>
</evidence>
<evidence type="ECO:0000313" key="5">
    <source>
        <dbReference type="EMBL" id="EDW27008.1"/>
    </source>
</evidence>
<dbReference type="InterPro" id="IPR000033">
    <property type="entry name" value="LDLR_classB_rpt"/>
</dbReference>
<feature type="region of interest" description="Disordered" evidence="4">
    <location>
        <begin position="25"/>
        <end position="46"/>
    </location>
</feature>
<accession>B4GWC4</accession>
<dbReference type="InterPro" id="IPR011042">
    <property type="entry name" value="6-blade_b-propeller_TolB-like"/>
</dbReference>
<organism evidence="6">
    <name type="scientific">Drosophila persimilis</name>
    <name type="common">Fruit fly</name>
    <dbReference type="NCBI Taxonomy" id="7234"/>
    <lineage>
        <taxon>Eukaryota</taxon>
        <taxon>Metazoa</taxon>
        <taxon>Ecdysozoa</taxon>
        <taxon>Arthropoda</taxon>
        <taxon>Hexapoda</taxon>
        <taxon>Insecta</taxon>
        <taxon>Pterygota</taxon>
        <taxon>Neoptera</taxon>
        <taxon>Endopterygota</taxon>
        <taxon>Diptera</taxon>
        <taxon>Brachycera</taxon>
        <taxon>Muscomorpha</taxon>
        <taxon>Ephydroidea</taxon>
        <taxon>Drosophilidae</taxon>
        <taxon>Drosophila</taxon>
        <taxon>Sophophora</taxon>
    </lineage>
</organism>
<feature type="repeat" description="LDL-receptor class B" evidence="3">
    <location>
        <begin position="49"/>
        <end position="91"/>
    </location>
</feature>
<evidence type="ECO:0000256" key="3">
    <source>
        <dbReference type="PROSITE-ProRule" id="PRU00461"/>
    </source>
</evidence>
<dbReference type="AlphaFoldDB" id="B4GWC4"/>
<gene>
    <name evidence="5" type="primary">Dper\GL16531</name>
    <name evidence="5" type="ORF">Dper_GL16531</name>
</gene>
<reference evidence="5 6" key="1">
    <citation type="journal article" date="2007" name="Nature">
        <title>Evolution of genes and genomes on the Drosophila phylogeny.</title>
        <authorList>
            <consortium name="Drosophila 12 Genomes Consortium"/>
            <person name="Clark A.G."/>
            <person name="Eisen M.B."/>
            <person name="Smith D.R."/>
            <person name="Bergman C.M."/>
            <person name="Oliver B."/>
            <person name="Markow T.A."/>
            <person name="Kaufman T.C."/>
            <person name="Kellis M."/>
            <person name="Gelbart W."/>
            <person name="Iyer V.N."/>
            <person name="Pollard D.A."/>
            <person name="Sackton T.B."/>
            <person name="Larracuente A.M."/>
            <person name="Singh N.D."/>
            <person name="Abad J.P."/>
            <person name="Abt D.N."/>
            <person name="Adryan B."/>
            <person name="Aguade M."/>
            <person name="Akashi H."/>
            <person name="Anderson W.W."/>
            <person name="Aquadro C.F."/>
            <person name="Ardell D.H."/>
            <person name="Arguello R."/>
            <person name="Artieri C.G."/>
            <person name="Barbash D.A."/>
            <person name="Barker D."/>
            <person name="Barsanti P."/>
            <person name="Batterham P."/>
            <person name="Batzoglou S."/>
            <person name="Begun D."/>
            <person name="Bhutkar A."/>
            <person name="Blanco E."/>
            <person name="Bosak S.A."/>
            <person name="Bradley R.K."/>
            <person name="Brand A.D."/>
            <person name="Brent M.R."/>
            <person name="Brooks A.N."/>
            <person name="Brown R.H."/>
            <person name="Butlin R.K."/>
            <person name="Caggese C."/>
            <person name="Calvi B.R."/>
            <person name="Bernardo de Carvalho A."/>
            <person name="Caspi A."/>
            <person name="Castrezana S."/>
            <person name="Celniker S.E."/>
            <person name="Chang J.L."/>
            <person name="Chapple C."/>
            <person name="Chatterji S."/>
            <person name="Chinwalla A."/>
            <person name="Civetta A."/>
            <person name="Clifton S.W."/>
            <person name="Comeron J.M."/>
            <person name="Costello J.C."/>
            <person name="Coyne J.A."/>
            <person name="Daub J."/>
            <person name="David R.G."/>
            <person name="Delcher A.L."/>
            <person name="Delehaunty K."/>
            <person name="Do C.B."/>
            <person name="Ebling H."/>
            <person name="Edwards K."/>
            <person name="Eickbush T."/>
            <person name="Evans J.D."/>
            <person name="Filipski A."/>
            <person name="Findeiss S."/>
            <person name="Freyhult E."/>
            <person name="Fulton L."/>
            <person name="Fulton R."/>
            <person name="Garcia A.C."/>
            <person name="Gardiner A."/>
            <person name="Garfield D.A."/>
            <person name="Garvin B.E."/>
            <person name="Gibson G."/>
            <person name="Gilbert D."/>
            <person name="Gnerre S."/>
            <person name="Godfrey J."/>
            <person name="Good R."/>
            <person name="Gotea V."/>
            <person name="Gravely B."/>
            <person name="Greenberg A.J."/>
            <person name="Griffiths-Jones S."/>
            <person name="Gross S."/>
            <person name="Guigo R."/>
            <person name="Gustafson E.A."/>
            <person name="Haerty W."/>
            <person name="Hahn M.W."/>
            <person name="Halligan D.L."/>
            <person name="Halpern A.L."/>
            <person name="Halter G.M."/>
            <person name="Han M.V."/>
            <person name="Heger A."/>
            <person name="Hillier L."/>
            <person name="Hinrichs A.S."/>
            <person name="Holmes I."/>
            <person name="Hoskins R.A."/>
            <person name="Hubisz M.J."/>
            <person name="Hultmark D."/>
            <person name="Huntley M.A."/>
            <person name="Jaffe D.B."/>
            <person name="Jagadeeshan S."/>
            <person name="Jeck W.R."/>
            <person name="Johnson J."/>
            <person name="Jones C.D."/>
            <person name="Jordan W.C."/>
            <person name="Karpen G.H."/>
            <person name="Kataoka E."/>
            <person name="Keightley P.D."/>
            <person name="Kheradpour P."/>
            <person name="Kirkness E.F."/>
            <person name="Koerich L.B."/>
            <person name="Kristiansen K."/>
            <person name="Kudrna D."/>
            <person name="Kulathinal R.J."/>
            <person name="Kumar S."/>
            <person name="Kwok R."/>
            <person name="Lander E."/>
            <person name="Langley C.H."/>
            <person name="Lapoint R."/>
            <person name="Lazzaro B.P."/>
            <person name="Lee S.J."/>
            <person name="Levesque L."/>
            <person name="Li R."/>
            <person name="Lin C.F."/>
            <person name="Lin M.F."/>
            <person name="Lindblad-Toh K."/>
            <person name="Llopart A."/>
            <person name="Long M."/>
            <person name="Low L."/>
            <person name="Lozovsky E."/>
            <person name="Lu J."/>
            <person name="Luo M."/>
            <person name="Machado C.A."/>
            <person name="Makalowski W."/>
            <person name="Marzo M."/>
            <person name="Matsuda M."/>
            <person name="Matzkin L."/>
            <person name="McAllister B."/>
            <person name="McBride C.S."/>
            <person name="McKernan B."/>
            <person name="McKernan K."/>
            <person name="Mendez-Lago M."/>
            <person name="Minx P."/>
            <person name="Mollenhauer M.U."/>
            <person name="Montooth K."/>
            <person name="Mount S.M."/>
            <person name="Mu X."/>
            <person name="Myers E."/>
            <person name="Negre B."/>
            <person name="Newfeld S."/>
            <person name="Nielsen R."/>
            <person name="Noor M.A."/>
            <person name="O'Grady P."/>
            <person name="Pachter L."/>
            <person name="Papaceit M."/>
            <person name="Parisi M.J."/>
            <person name="Parisi M."/>
            <person name="Parts L."/>
            <person name="Pedersen J.S."/>
            <person name="Pesole G."/>
            <person name="Phillippy A.M."/>
            <person name="Ponting C.P."/>
            <person name="Pop M."/>
            <person name="Porcelli D."/>
            <person name="Powell J.R."/>
            <person name="Prohaska S."/>
            <person name="Pruitt K."/>
            <person name="Puig M."/>
            <person name="Quesneville H."/>
            <person name="Ram K.R."/>
            <person name="Rand D."/>
            <person name="Rasmussen M.D."/>
            <person name="Reed L.K."/>
            <person name="Reenan R."/>
            <person name="Reily A."/>
            <person name="Remington K.A."/>
            <person name="Rieger T.T."/>
            <person name="Ritchie M.G."/>
            <person name="Robin C."/>
            <person name="Rogers Y.H."/>
            <person name="Rohde C."/>
            <person name="Rozas J."/>
            <person name="Rubenfield M.J."/>
            <person name="Ruiz A."/>
            <person name="Russo S."/>
            <person name="Salzberg S.L."/>
            <person name="Sanchez-Gracia A."/>
            <person name="Saranga D.J."/>
            <person name="Sato H."/>
            <person name="Schaeffer S.W."/>
            <person name="Schatz M.C."/>
            <person name="Schlenke T."/>
            <person name="Schwartz R."/>
            <person name="Segarra C."/>
            <person name="Singh R.S."/>
            <person name="Sirot L."/>
            <person name="Sirota M."/>
            <person name="Sisneros N.B."/>
            <person name="Smith C.D."/>
            <person name="Smith T.F."/>
            <person name="Spieth J."/>
            <person name="Stage D.E."/>
            <person name="Stark A."/>
            <person name="Stephan W."/>
            <person name="Strausberg R.L."/>
            <person name="Strempel S."/>
            <person name="Sturgill D."/>
            <person name="Sutton G."/>
            <person name="Sutton G.G."/>
            <person name="Tao W."/>
            <person name="Teichmann S."/>
            <person name="Tobari Y.N."/>
            <person name="Tomimura Y."/>
            <person name="Tsolas J.M."/>
            <person name="Valente V.L."/>
            <person name="Venter E."/>
            <person name="Venter J.C."/>
            <person name="Vicario S."/>
            <person name="Vieira F.G."/>
            <person name="Vilella A.J."/>
            <person name="Villasante A."/>
            <person name="Walenz B."/>
            <person name="Wang J."/>
            <person name="Wasserman M."/>
            <person name="Watts T."/>
            <person name="Wilson D."/>
            <person name="Wilson R.K."/>
            <person name="Wing R.A."/>
            <person name="Wolfner M.F."/>
            <person name="Wong A."/>
            <person name="Wong G.K."/>
            <person name="Wu C.I."/>
            <person name="Wu G."/>
            <person name="Yamamoto D."/>
            <person name="Yang H.P."/>
            <person name="Yang S.P."/>
            <person name="Yorke J.A."/>
            <person name="Yoshida K."/>
            <person name="Zdobnov E."/>
            <person name="Zhang P."/>
            <person name="Zhang Y."/>
            <person name="Zimin A.V."/>
            <person name="Baldwin J."/>
            <person name="Abdouelleil A."/>
            <person name="Abdulkadir J."/>
            <person name="Abebe A."/>
            <person name="Abera B."/>
            <person name="Abreu J."/>
            <person name="Acer S.C."/>
            <person name="Aftuck L."/>
            <person name="Alexander A."/>
            <person name="An P."/>
            <person name="Anderson E."/>
            <person name="Anderson S."/>
            <person name="Arachi H."/>
            <person name="Azer M."/>
            <person name="Bachantsang P."/>
            <person name="Barry A."/>
            <person name="Bayul T."/>
            <person name="Berlin A."/>
            <person name="Bessette D."/>
            <person name="Bloom T."/>
            <person name="Blye J."/>
            <person name="Boguslavskiy L."/>
            <person name="Bonnet C."/>
            <person name="Boukhgalter B."/>
            <person name="Bourzgui I."/>
            <person name="Brown A."/>
            <person name="Cahill P."/>
            <person name="Channer S."/>
            <person name="Cheshatsang Y."/>
            <person name="Chuda L."/>
            <person name="Citroen M."/>
            <person name="Collymore A."/>
            <person name="Cooke P."/>
            <person name="Costello M."/>
            <person name="D'Aco K."/>
            <person name="Daza R."/>
            <person name="De Haan G."/>
            <person name="DeGray S."/>
            <person name="DeMaso C."/>
            <person name="Dhargay N."/>
            <person name="Dooley K."/>
            <person name="Dooley E."/>
            <person name="Doricent M."/>
            <person name="Dorje P."/>
            <person name="Dorjee K."/>
            <person name="Dupes A."/>
            <person name="Elong R."/>
            <person name="Falk J."/>
            <person name="Farina A."/>
            <person name="Faro S."/>
            <person name="Ferguson D."/>
            <person name="Fisher S."/>
            <person name="Foley C.D."/>
            <person name="Franke A."/>
            <person name="Friedrich D."/>
            <person name="Gadbois L."/>
            <person name="Gearin G."/>
            <person name="Gearin C.R."/>
            <person name="Giannoukos G."/>
            <person name="Goode T."/>
            <person name="Graham J."/>
            <person name="Grandbois E."/>
            <person name="Grewal S."/>
            <person name="Gyaltsen K."/>
            <person name="Hafez N."/>
            <person name="Hagos B."/>
            <person name="Hall J."/>
            <person name="Henson C."/>
            <person name="Hollinger A."/>
            <person name="Honan T."/>
            <person name="Huard M.D."/>
            <person name="Hughes L."/>
            <person name="Hurhula B."/>
            <person name="Husby M.E."/>
            <person name="Kamat A."/>
            <person name="Kanga B."/>
            <person name="Kashin S."/>
            <person name="Khazanovich D."/>
            <person name="Kisner P."/>
            <person name="Lance K."/>
            <person name="Lara M."/>
            <person name="Lee W."/>
            <person name="Lennon N."/>
            <person name="Letendre F."/>
            <person name="LeVine R."/>
            <person name="Lipovsky A."/>
            <person name="Liu X."/>
            <person name="Liu J."/>
            <person name="Liu S."/>
            <person name="Lokyitsang T."/>
            <person name="Lokyitsang Y."/>
            <person name="Lubonja R."/>
            <person name="Lui A."/>
            <person name="MacDonald P."/>
            <person name="Magnisalis V."/>
            <person name="Maru K."/>
            <person name="Matthews C."/>
            <person name="McCusker W."/>
            <person name="McDonough S."/>
            <person name="Mehta T."/>
            <person name="Meldrim J."/>
            <person name="Meneus L."/>
            <person name="Mihai O."/>
            <person name="Mihalev A."/>
            <person name="Mihova T."/>
            <person name="Mittelman R."/>
            <person name="Mlenga V."/>
            <person name="Montmayeur A."/>
            <person name="Mulrain L."/>
            <person name="Navidi A."/>
            <person name="Naylor J."/>
            <person name="Negash T."/>
            <person name="Nguyen T."/>
            <person name="Nguyen N."/>
            <person name="Nicol R."/>
            <person name="Norbu C."/>
            <person name="Norbu N."/>
            <person name="Novod N."/>
            <person name="O'Neill B."/>
            <person name="Osman S."/>
            <person name="Markiewicz E."/>
            <person name="Oyono O.L."/>
            <person name="Patti C."/>
            <person name="Phunkhang P."/>
            <person name="Pierre F."/>
            <person name="Priest M."/>
            <person name="Raghuraman S."/>
            <person name="Rege F."/>
            <person name="Reyes R."/>
            <person name="Rise C."/>
            <person name="Rogov P."/>
            <person name="Ross K."/>
            <person name="Ryan E."/>
            <person name="Settipalli S."/>
            <person name="Shea T."/>
            <person name="Sherpa N."/>
            <person name="Shi L."/>
            <person name="Shih D."/>
            <person name="Sparrow T."/>
            <person name="Spaulding J."/>
            <person name="Stalker J."/>
            <person name="Stange-Thomann N."/>
            <person name="Stavropoulos S."/>
            <person name="Stone C."/>
            <person name="Strader C."/>
            <person name="Tesfaye S."/>
            <person name="Thomson T."/>
            <person name="Thoulutsang Y."/>
            <person name="Thoulutsang D."/>
            <person name="Topham K."/>
            <person name="Topping I."/>
            <person name="Tsamla T."/>
            <person name="Vassiliev H."/>
            <person name="Vo A."/>
            <person name="Wangchuk T."/>
            <person name="Wangdi T."/>
            <person name="Weiand M."/>
            <person name="Wilkinson J."/>
            <person name="Wilson A."/>
            <person name="Yadav S."/>
            <person name="Young G."/>
            <person name="Yu Q."/>
            <person name="Zembek L."/>
            <person name="Zhong D."/>
            <person name="Zimmer A."/>
            <person name="Zwirko Z."/>
            <person name="Jaffe D.B."/>
            <person name="Alvarez P."/>
            <person name="Brockman W."/>
            <person name="Butler J."/>
            <person name="Chin C."/>
            <person name="Gnerre S."/>
            <person name="Grabherr M."/>
            <person name="Kleber M."/>
            <person name="Mauceli E."/>
            <person name="MacCallum I."/>
        </authorList>
    </citation>
    <scope>NUCLEOTIDE SEQUENCE [LARGE SCALE GENOMIC DNA]</scope>
    <source>
        <strain evidence="6">MSH-3 / Tucson 14011-0111.49</strain>
    </source>
</reference>
<keyword evidence="6" id="KW-1185">Reference proteome</keyword>
<dbReference type="eggNOG" id="KOG1215">
    <property type="taxonomic scope" value="Eukaryota"/>
</dbReference>